<reference evidence="3" key="1">
    <citation type="journal article" date="2015" name="PLoS Genet.">
        <title>The dynamic genome and transcriptome of the human fungal pathogen Blastomyces and close relative Emmonsia.</title>
        <authorList>
            <person name="Munoz J.F."/>
            <person name="Gauthier G.M."/>
            <person name="Desjardins C.A."/>
            <person name="Gallo J.E."/>
            <person name="Holder J."/>
            <person name="Sullivan T.D."/>
            <person name="Marty A.J."/>
            <person name="Carmen J.C."/>
            <person name="Chen Z."/>
            <person name="Ding L."/>
            <person name="Gujja S."/>
            <person name="Magrini V."/>
            <person name="Misas E."/>
            <person name="Mitreva M."/>
            <person name="Priest M."/>
            <person name="Saif S."/>
            <person name="Whiston E.A."/>
            <person name="Young S."/>
            <person name="Zeng Q."/>
            <person name="Goldman W.E."/>
            <person name="Mardis E.R."/>
            <person name="Taylor J.W."/>
            <person name="McEwen J.G."/>
            <person name="Clay O.K."/>
            <person name="Klein B.S."/>
            <person name="Cuomo C.A."/>
        </authorList>
    </citation>
    <scope>NUCLEOTIDE SEQUENCE [LARGE SCALE GENOMIC DNA]</scope>
    <source>
        <strain evidence="3">SLH14081</strain>
    </source>
</reference>
<dbReference type="VEuPathDB" id="FungiDB:BDBG_17051"/>
<feature type="compositionally biased region" description="Basic and acidic residues" evidence="1">
    <location>
        <begin position="26"/>
        <end position="43"/>
    </location>
</feature>
<evidence type="ECO:0000256" key="1">
    <source>
        <dbReference type="SAM" id="MobiDB-lite"/>
    </source>
</evidence>
<proteinExistence type="predicted"/>
<dbReference type="EMBL" id="GG657454">
    <property type="protein sequence ID" value="OAT08464.1"/>
    <property type="molecule type" value="Genomic_DNA"/>
</dbReference>
<keyword evidence="3" id="KW-1185">Reference proteome</keyword>
<dbReference type="OrthoDB" id="6777263at2759"/>
<evidence type="ECO:0000313" key="3">
    <source>
        <dbReference type="Proteomes" id="UP000002038"/>
    </source>
</evidence>
<dbReference type="GeneID" id="42528919"/>
<organism evidence="2 3">
    <name type="scientific">Blastomyces gilchristii (strain SLH14081)</name>
    <name type="common">Blastomyces dermatitidis</name>
    <dbReference type="NCBI Taxonomy" id="559298"/>
    <lineage>
        <taxon>Eukaryota</taxon>
        <taxon>Fungi</taxon>
        <taxon>Dikarya</taxon>
        <taxon>Ascomycota</taxon>
        <taxon>Pezizomycotina</taxon>
        <taxon>Eurotiomycetes</taxon>
        <taxon>Eurotiomycetidae</taxon>
        <taxon>Onygenales</taxon>
        <taxon>Ajellomycetaceae</taxon>
        <taxon>Blastomyces</taxon>
    </lineage>
</organism>
<evidence type="ECO:0000313" key="2">
    <source>
        <dbReference type="EMBL" id="OAT08464.1"/>
    </source>
</evidence>
<dbReference type="AlphaFoldDB" id="A0A179UKG7"/>
<protein>
    <submittedName>
        <fullName evidence="2">Uncharacterized protein</fullName>
    </submittedName>
</protein>
<accession>A0A179UKG7</accession>
<sequence length="142" mass="15405">MSQPSEQPVRGIIRSLVEHHQHRNNNHPDKLNEAKESTRRDDGANMLNGIPANRKLVASFPADNDVFCAGEVLSRGDQCAMEVGIVVDHSSGKLRPFLGADCRVHAYPPGSCRAHGGDGVDIYPLMGGGRALFHGLFLKPDI</sequence>
<gene>
    <name evidence="2" type="ORF">BDBG_17051</name>
</gene>
<dbReference type="STRING" id="559298.A0A179UKG7"/>
<dbReference type="KEGG" id="bgh:BDBG_17051"/>
<feature type="region of interest" description="Disordered" evidence="1">
    <location>
        <begin position="19"/>
        <end position="47"/>
    </location>
</feature>
<dbReference type="RefSeq" id="XP_031578301.1">
    <property type="nucleotide sequence ID" value="XM_031724858.1"/>
</dbReference>
<dbReference type="Proteomes" id="UP000002038">
    <property type="component" value="Unassembled WGS sequence"/>
</dbReference>
<name>A0A179UKG7_BLAGS</name>